<reference evidence="12 13" key="1">
    <citation type="submission" date="2014-03" db="EMBL/GenBank/DDBJ databases">
        <title>complete genome sequence of Flavobacteriaceae bacterium JBKA-6.</title>
        <authorList>
            <person name="Takano T."/>
            <person name="Nakamura Y."/>
            <person name="Takuma S."/>
            <person name="Yasuike M."/>
            <person name="Matsuyama T."/>
            <person name="Sakai T."/>
            <person name="Fujiwara A."/>
            <person name="Kimoto K."/>
            <person name="Fukuda Y."/>
            <person name="Kondo H."/>
            <person name="Hirono I."/>
            <person name="Nakayasu C."/>
        </authorList>
    </citation>
    <scope>NUCLEOTIDE SEQUENCE [LARGE SCALE GENOMIC DNA]</scope>
    <source>
        <strain evidence="12 13">JBKA-6</strain>
    </source>
</reference>
<dbReference type="PROSITE" id="PS52016">
    <property type="entry name" value="TONB_DEPENDENT_REC_3"/>
    <property type="match status" value="1"/>
</dbReference>
<keyword evidence="4 10" id="KW-0812">Transmembrane</keyword>
<keyword evidence="6" id="KW-0798">TonB box</keyword>
<evidence type="ECO:0000256" key="10">
    <source>
        <dbReference type="PROSITE-ProRule" id="PRU01360"/>
    </source>
</evidence>
<dbReference type="GO" id="GO:0009279">
    <property type="term" value="C:cell outer membrane"/>
    <property type="evidence" value="ECO:0007669"/>
    <property type="project" value="UniProtKB-SubCell"/>
</dbReference>
<accession>A0A1J1DXZ5</accession>
<organism evidence="12 13">
    <name type="scientific">Ichthyobacterium seriolicida</name>
    <dbReference type="NCBI Taxonomy" id="242600"/>
    <lineage>
        <taxon>Bacteria</taxon>
        <taxon>Pseudomonadati</taxon>
        <taxon>Bacteroidota</taxon>
        <taxon>Flavobacteriia</taxon>
        <taxon>Flavobacteriales</taxon>
        <taxon>Ichthyobacteriaceae</taxon>
        <taxon>Ichthyobacterium</taxon>
    </lineage>
</organism>
<comment type="subcellular location">
    <subcellularLocation>
        <location evidence="1 10">Cell outer membrane</location>
        <topology evidence="1 10">Multi-pass membrane protein</topology>
    </subcellularLocation>
</comment>
<evidence type="ECO:0000256" key="3">
    <source>
        <dbReference type="ARBA" id="ARBA00022452"/>
    </source>
</evidence>
<dbReference type="InterPro" id="IPR036942">
    <property type="entry name" value="Beta-barrel_TonB_sf"/>
</dbReference>
<keyword evidence="8" id="KW-0675">Receptor</keyword>
<dbReference type="AlphaFoldDB" id="A0A1J1DXZ5"/>
<evidence type="ECO:0000256" key="5">
    <source>
        <dbReference type="ARBA" id="ARBA00022729"/>
    </source>
</evidence>
<evidence type="ECO:0000256" key="8">
    <source>
        <dbReference type="ARBA" id="ARBA00023170"/>
    </source>
</evidence>
<evidence type="ECO:0000259" key="11">
    <source>
        <dbReference type="Pfam" id="PF00593"/>
    </source>
</evidence>
<evidence type="ECO:0000256" key="4">
    <source>
        <dbReference type="ARBA" id="ARBA00022692"/>
    </source>
</evidence>
<gene>
    <name evidence="12" type="ORF">JBKA6_0741</name>
</gene>
<evidence type="ECO:0000256" key="1">
    <source>
        <dbReference type="ARBA" id="ARBA00004571"/>
    </source>
</evidence>
<dbReference type="PANTHER" id="PTHR30069:SF29">
    <property type="entry name" value="HEMOGLOBIN AND HEMOGLOBIN-HAPTOGLOBIN-BINDING PROTEIN 1-RELATED"/>
    <property type="match status" value="1"/>
</dbReference>
<evidence type="ECO:0000313" key="13">
    <source>
        <dbReference type="Proteomes" id="UP000243197"/>
    </source>
</evidence>
<evidence type="ECO:0000256" key="6">
    <source>
        <dbReference type="ARBA" id="ARBA00023077"/>
    </source>
</evidence>
<dbReference type="EMBL" id="AP014564">
    <property type="protein sequence ID" value="BAV94754.1"/>
    <property type="molecule type" value="Genomic_DNA"/>
</dbReference>
<proteinExistence type="inferred from homology"/>
<dbReference type="PANTHER" id="PTHR30069">
    <property type="entry name" value="TONB-DEPENDENT OUTER MEMBRANE RECEPTOR"/>
    <property type="match status" value="1"/>
</dbReference>
<keyword evidence="9 10" id="KW-0998">Cell outer membrane</keyword>
<evidence type="ECO:0000313" key="12">
    <source>
        <dbReference type="EMBL" id="BAV94754.1"/>
    </source>
</evidence>
<keyword evidence="2 10" id="KW-0813">Transport</keyword>
<comment type="similarity">
    <text evidence="10">Belongs to the TonB-dependent receptor family.</text>
</comment>
<name>A0A1J1DXZ5_9FLAO</name>
<dbReference type="Gene3D" id="2.40.170.20">
    <property type="entry name" value="TonB-dependent receptor, beta-barrel domain"/>
    <property type="match status" value="1"/>
</dbReference>
<dbReference type="GO" id="GO:0044718">
    <property type="term" value="P:siderophore transmembrane transport"/>
    <property type="evidence" value="ECO:0007669"/>
    <property type="project" value="TreeGrafter"/>
</dbReference>
<feature type="domain" description="TonB-dependent receptor-like beta-barrel" evidence="11">
    <location>
        <begin position="41"/>
        <end position="362"/>
    </location>
</feature>
<protein>
    <recommendedName>
        <fullName evidence="11">TonB-dependent receptor-like beta-barrel domain-containing protein</fullName>
    </recommendedName>
</protein>
<evidence type="ECO:0000256" key="2">
    <source>
        <dbReference type="ARBA" id="ARBA00022448"/>
    </source>
</evidence>
<dbReference type="GO" id="GO:0015344">
    <property type="term" value="F:siderophore uptake transmembrane transporter activity"/>
    <property type="evidence" value="ECO:0007669"/>
    <property type="project" value="TreeGrafter"/>
</dbReference>
<dbReference type="Pfam" id="PF00593">
    <property type="entry name" value="TonB_dep_Rec_b-barrel"/>
    <property type="match status" value="1"/>
</dbReference>
<keyword evidence="7 10" id="KW-0472">Membrane</keyword>
<keyword evidence="3 10" id="KW-1134">Transmembrane beta strand</keyword>
<evidence type="ECO:0000256" key="9">
    <source>
        <dbReference type="ARBA" id="ARBA00023237"/>
    </source>
</evidence>
<keyword evidence="5" id="KW-0732">Signal</keyword>
<dbReference type="InterPro" id="IPR039426">
    <property type="entry name" value="TonB-dep_rcpt-like"/>
</dbReference>
<dbReference type="Proteomes" id="UP000243197">
    <property type="component" value="Chromosome"/>
</dbReference>
<evidence type="ECO:0000256" key="7">
    <source>
        <dbReference type="ARBA" id="ARBA00023136"/>
    </source>
</evidence>
<sequence length="391" mass="44299">MHGSFEGELSFSYELNNTDHIISGIGYNNQKIIESDEELKDIPDFSNGFVYGQYSTNLFERLNLVLGARLNNHKSYGMQFNPKASFKLDITDQISVKASIGRGFRSPNIKQLYENSMAPWHAFIGVAKLERVIEGFISQGRIYRSALDKEYGEIIKYKGKLKPEHSIGINAELSYRPTNSISLQLEVFRTDLSNMIDATRIGSLNPSPNIISYTNTGEIFTEGVIFNSNYNLNDNITISGGYQYLTAKSKKDLERLRKKEILSKKTPSEEGTVVKEEKYGGLKGRAKHSGNAKIFIRDIMYGISANIVMLYTGKMGMTPRTNFNNIIDDEKEYSKPFTLVNAGISKTFLEGKLKLLLDVDNVFDYTQYTDSYTMTYIPGIIYNVTLKYELL</sequence>
<dbReference type="InterPro" id="IPR000531">
    <property type="entry name" value="Beta-barrel_TonB"/>
</dbReference>
<keyword evidence="13" id="KW-1185">Reference proteome</keyword>
<dbReference type="SUPFAM" id="SSF56935">
    <property type="entry name" value="Porins"/>
    <property type="match status" value="1"/>
</dbReference>
<dbReference type="KEGG" id="ise:JBKA6_0741"/>